<accession>A0A451BM43</accession>
<evidence type="ECO:0000313" key="1">
    <source>
        <dbReference type="EMBL" id="VFK79333.1"/>
    </source>
</evidence>
<gene>
    <name evidence="1" type="ORF">BECKSD772D_GA0070982_104516</name>
</gene>
<dbReference type="EMBL" id="CAADHB010000045">
    <property type="protein sequence ID" value="VFK79333.1"/>
    <property type="molecule type" value="Genomic_DNA"/>
</dbReference>
<name>A0A451BM43_9GAMM</name>
<sequence length="129" mass="14672">MRIFPKTIITMIMIFGSNPIYGFLSCPQTEQHYQTLLSQQGGSITSLQNQALQKQCYEELKFRFEQEIQNWHQKNQPQSFGRAPMEMPGTGSQVCSDGLFKGKTVHPNRCLIGQGAEMMEKMLGTFGFN</sequence>
<dbReference type="PROSITE" id="PS51257">
    <property type="entry name" value="PROKAR_LIPOPROTEIN"/>
    <property type="match status" value="1"/>
</dbReference>
<protein>
    <submittedName>
        <fullName evidence="1">Uncharacterized protein</fullName>
    </submittedName>
</protein>
<organism evidence="1">
    <name type="scientific">Candidatus Kentrum sp. SD</name>
    <dbReference type="NCBI Taxonomy" id="2126332"/>
    <lineage>
        <taxon>Bacteria</taxon>
        <taxon>Pseudomonadati</taxon>
        <taxon>Pseudomonadota</taxon>
        <taxon>Gammaproteobacteria</taxon>
        <taxon>Candidatus Kentrum</taxon>
    </lineage>
</organism>
<dbReference type="AlphaFoldDB" id="A0A451BM43"/>
<proteinExistence type="predicted"/>
<reference evidence="1" key="1">
    <citation type="submission" date="2019-02" db="EMBL/GenBank/DDBJ databases">
        <authorList>
            <person name="Gruber-Vodicka R. H."/>
            <person name="Seah K. B. B."/>
        </authorList>
    </citation>
    <scope>NUCLEOTIDE SEQUENCE</scope>
    <source>
        <strain evidence="1">BECK_S127</strain>
    </source>
</reference>